<accession>A0A192ER33</accession>
<reference evidence="2 3" key="1">
    <citation type="submission" date="2018-06" db="EMBL/GenBank/DDBJ databases">
        <authorList>
            <consortium name="Pathogen Informatics"/>
            <person name="Doyle S."/>
        </authorList>
    </citation>
    <scope>NUCLEOTIDE SEQUENCE [LARGE SCALE GENOMIC DNA]</scope>
    <source>
        <strain evidence="2 3">NCTC9075</strain>
    </source>
</reference>
<dbReference type="RefSeq" id="WP_000995913.1">
    <property type="nucleotide sequence ID" value="NZ_AP025675.1"/>
</dbReference>
<gene>
    <name evidence="2" type="primary">hcpC_1</name>
    <name evidence="2" type="ORF">NCTC9075_03107</name>
</gene>
<sequence length="649" mass="74872">MNCWEILALQPGAEERDIKRRYAQLVKNCRPEDDPAAWQQLHDAYEQALRYDDEDQWQEEEEEQPINMPRGIVYPRPVMTFRAPNTFSGHPLPDVAVKSEGEVTWQAVLDMLCEENEATPEHAPMQLSKALSFLEKKDLSSRMCFEEALLLYLHRVFRPLLTLAAAQTFRWHLVAGSRQPVIQTEINESCLLYYRIEKEIASYFYSTMSPSEELENGKALLSSYQQLQEDDRSHKWFKVALLNLINKYDLSDDYLSLIIELIGWSFQSDPHQFCWQVSEQFYVLFNLHKTGYEKILFALNLEQGKYQQSKKLTSYKRAAQQGNSVFQNDLGAMYYIGEIIKKDFVQAKYWFEKSAGQGNNDALLNLALMYRDGKGVNKNPQKAISLYLNAANKNHPLAQHSLACMYRDGEGVEVDDEQAFKWCQKSAEQGYAEAQYHLATMYIDGRGVDVDYQQVVYWLNLSADQKYSKAECTLGYMYYKGTEIPQDMTMAINLLKSAADHGDIDAALVLGQLYVHGREGYLPKDIHQAIAYLNQAQEGGEEQSAEILGMIYYQGFEEIAENSALSFNMFFKAAYAGIKRAQRMLSIMYMEGDGTDKNYILSWAWGIISEAYHDLESNDWLPEVRESLSLQDLSRAQRMARILKKRYQL</sequence>
<dbReference type="PANTHER" id="PTHR45011:SF1">
    <property type="entry name" value="DAP3-BINDING CELL DEATH ENHANCER 1"/>
    <property type="match status" value="1"/>
</dbReference>
<evidence type="ECO:0000256" key="1">
    <source>
        <dbReference type="ARBA" id="ARBA00023186"/>
    </source>
</evidence>
<dbReference type="SMART" id="SM00671">
    <property type="entry name" value="SEL1"/>
    <property type="match status" value="8"/>
</dbReference>
<dbReference type="SUPFAM" id="SSF46565">
    <property type="entry name" value="Chaperone J-domain"/>
    <property type="match status" value="1"/>
</dbReference>
<dbReference type="InterPro" id="IPR036869">
    <property type="entry name" value="J_dom_sf"/>
</dbReference>
<dbReference type="InterPro" id="IPR006597">
    <property type="entry name" value="Sel1-like"/>
</dbReference>
<dbReference type="Pfam" id="PF08238">
    <property type="entry name" value="Sel1"/>
    <property type="match status" value="8"/>
</dbReference>
<protein>
    <submittedName>
        <fullName evidence="2">Putative chaperone protein</fullName>
        <ecNumber evidence="2">3.5.2.6</ecNumber>
    </submittedName>
</protein>
<dbReference type="EMBL" id="UGEM01000004">
    <property type="protein sequence ID" value="STP19679.1"/>
    <property type="molecule type" value="Genomic_DNA"/>
</dbReference>
<dbReference type="InterPro" id="IPR011990">
    <property type="entry name" value="TPR-like_helical_dom_sf"/>
</dbReference>
<evidence type="ECO:0000313" key="2">
    <source>
        <dbReference type="EMBL" id="STP19679.1"/>
    </source>
</evidence>
<keyword evidence="1" id="KW-0143">Chaperone</keyword>
<dbReference type="Proteomes" id="UP000254181">
    <property type="component" value="Unassembled WGS sequence"/>
</dbReference>
<dbReference type="InterPro" id="IPR001623">
    <property type="entry name" value="DnaJ_domain"/>
</dbReference>
<dbReference type="EC" id="3.5.2.6" evidence="2"/>
<dbReference type="InterPro" id="IPR052748">
    <property type="entry name" value="ISR_Activator"/>
</dbReference>
<keyword evidence="2" id="KW-0378">Hydrolase</keyword>
<dbReference type="AlphaFoldDB" id="A0A192ER33"/>
<name>A0A192ER33_ECOLX</name>
<proteinExistence type="predicted"/>
<organism evidence="2 3">
    <name type="scientific">Escherichia coli</name>
    <dbReference type="NCBI Taxonomy" id="562"/>
    <lineage>
        <taxon>Bacteria</taxon>
        <taxon>Pseudomonadati</taxon>
        <taxon>Pseudomonadota</taxon>
        <taxon>Gammaproteobacteria</taxon>
        <taxon>Enterobacterales</taxon>
        <taxon>Enterobacteriaceae</taxon>
        <taxon>Escherichia</taxon>
    </lineage>
</organism>
<dbReference type="Gene3D" id="1.25.40.10">
    <property type="entry name" value="Tetratricopeptide repeat domain"/>
    <property type="match status" value="1"/>
</dbReference>
<dbReference type="GO" id="GO:0008800">
    <property type="term" value="F:beta-lactamase activity"/>
    <property type="evidence" value="ECO:0007669"/>
    <property type="project" value="UniProtKB-EC"/>
</dbReference>
<evidence type="ECO:0000313" key="3">
    <source>
        <dbReference type="Proteomes" id="UP000254181"/>
    </source>
</evidence>
<dbReference type="PANTHER" id="PTHR45011">
    <property type="entry name" value="DAP3-BINDING CELL DEATH ENHANCER 1"/>
    <property type="match status" value="1"/>
</dbReference>
<dbReference type="SUPFAM" id="SSF81901">
    <property type="entry name" value="HCP-like"/>
    <property type="match status" value="2"/>
</dbReference>
<dbReference type="CDD" id="cd06257">
    <property type="entry name" value="DnaJ"/>
    <property type="match status" value="1"/>
</dbReference>